<dbReference type="Proteomes" id="UP000662873">
    <property type="component" value="Chromosome"/>
</dbReference>
<evidence type="ECO:0000313" key="1">
    <source>
        <dbReference type="EMBL" id="BBO23549.1"/>
    </source>
</evidence>
<dbReference type="AlphaFoldDB" id="A0A809R7U9"/>
<reference evidence="1" key="1">
    <citation type="journal article" name="DNA Res.">
        <title>The physiological potential of anammox bacteria as revealed by their core genome structure.</title>
        <authorList>
            <person name="Okubo T."/>
            <person name="Toyoda A."/>
            <person name="Fukuhara K."/>
            <person name="Uchiyama I."/>
            <person name="Harigaya Y."/>
            <person name="Kuroiwa M."/>
            <person name="Suzuki T."/>
            <person name="Murakami Y."/>
            <person name="Suwa Y."/>
            <person name="Takami H."/>
        </authorList>
    </citation>
    <scope>NUCLEOTIDE SEQUENCE</scope>
    <source>
        <strain evidence="1">317325-2</strain>
    </source>
</reference>
<accession>A0A809R7U9</accession>
<sequence>MEVEFVDSRNMDRVLIETHWDLPLPREGDVVELHCGEASRWVVEELDWVFETVSQEQHEEVPVKKLKVMVIPEDLAHRGEGRPVDPVCICGHPKSVHAPARCLGNASTCDCRGFAARE</sequence>
<organism evidence="1 2">
    <name type="scientific">Candidatus Nitrosymbiomonas proteolyticus</name>
    <dbReference type="NCBI Taxonomy" id="2608984"/>
    <lineage>
        <taxon>Bacteria</taxon>
        <taxon>Bacillati</taxon>
        <taxon>Armatimonadota</taxon>
        <taxon>Armatimonadota incertae sedis</taxon>
        <taxon>Candidatus Nitrosymbiomonas</taxon>
    </lineage>
</organism>
<name>A0A809R7U9_9BACT</name>
<gene>
    <name evidence="1" type="ORF">NPRO_11440</name>
</gene>
<dbReference type="KEGG" id="npy:NPRO_11440"/>
<protein>
    <submittedName>
        <fullName evidence="1">Uncharacterized protein</fullName>
    </submittedName>
</protein>
<evidence type="ECO:0000313" key="2">
    <source>
        <dbReference type="Proteomes" id="UP000662873"/>
    </source>
</evidence>
<dbReference type="EMBL" id="AP021858">
    <property type="protein sequence ID" value="BBO23549.1"/>
    <property type="molecule type" value="Genomic_DNA"/>
</dbReference>
<proteinExistence type="predicted"/>